<keyword evidence="4" id="KW-1185">Reference proteome</keyword>
<reference evidence="3" key="2">
    <citation type="submission" date="2025-08" db="UniProtKB">
        <authorList>
            <consortium name="Ensembl"/>
        </authorList>
    </citation>
    <scope>IDENTIFICATION</scope>
</reference>
<accession>A0AAQ4S1Z0</accession>
<proteinExistence type="predicted"/>
<dbReference type="PANTHER" id="PTHR37349:SF1">
    <property type="entry name" value="TESTIS-EXPRESSED PROTEIN 12"/>
    <property type="match status" value="1"/>
</dbReference>
<dbReference type="Ensembl" id="ENSGACT00000041613.1">
    <property type="protein sequence ID" value="ENSGACP00000069899.1"/>
    <property type="gene ID" value="ENSGACG00000034037.1"/>
</dbReference>
<feature type="region of interest" description="Disordered" evidence="2">
    <location>
        <begin position="1"/>
        <end position="56"/>
    </location>
</feature>
<evidence type="ECO:0000256" key="1">
    <source>
        <dbReference type="SAM" id="Coils"/>
    </source>
</evidence>
<organism evidence="3 4">
    <name type="scientific">Gasterosteus aculeatus aculeatus</name>
    <name type="common">three-spined stickleback</name>
    <dbReference type="NCBI Taxonomy" id="481459"/>
    <lineage>
        <taxon>Eukaryota</taxon>
        <taxon>Metazoa</taxon>
        <taxon>Chordata</taxon>
        <taxon>Craniata</taxon>
        <taxon>Vertebrata</taxon>
        <taxon>Euteleostomi</taxon>
        <taxon>Actinopterygii</taxon>
        <taxon>Neopterygii</taxon>
        <taxon>Teleostei</taxon>
        <taxon>Neoteleostei</taxon>
        <taxon>Acanthomorphata</taxon>
        <taxon>Eupercaria</taxon>
        <taxon>Perciformes</taxon>
        <taxon>Cottioidei</taxon>
        <taxon>Gasterosteales</taxon>
        <taxon>Gasterosteidae</taxon>
        <taxon>Gasterosteus</taxon>
    </lineage>
</organism>
<dbReference type="GeneTree" id="ENSGT00940000174828"/>
<feature type="coiled-coil region" evidence="1">
    <location>
        <begin position="94"/>
        <end position="121"/>
    </location>
</feature>
<sequence length="128" mass="14143">MAEKMIPPILNKRALNNNKGSKQTDKETEQTPTNQAKSPPKKKKPPSTSSTLDSAGLFEATAAGASEDVKMLLSTFSEVLSERTADEANQMRELDGILTEAQKLESDLRERKKRLRQMLALISDKLQG</sequence>
<evidence type="ECO:0000256" key="2">
    <source>
        <dbReference type="SAM" id="MobiDB-lite"/>
    </source>
</evidence>
<evidence type="ECO:0000313" key="4">
    <source>
        <dbReference type="Proteomes" id="UP000007635"/>
    </source>
</evidence>
<evidence type="ECO:0000313" key="3">
    <source>
        <dbReference type="Ensembl" id="ENSGACP00000069899.1"/>
    </source>
</evidence>
<keyword evidence="1" id="KW-0175">Coiled coil</keyword>
<dbReference type="InterPro" id="IPR029193">
    <property type="entry name" value="TEX12"/>
</dbReference>
<reference evidence="3 4" key="1">
    <citation type="journal article" date="2021" name="G3 (Bethesda)">
        <title>Improved contiguity of the threespine stickleback genome using long-read sequencing.</title>
        <authorList>
            <person name="Nath S."/>
            <person name="Shaw D.E."/>
            <person name="White M.A."/>
        </authorList>
    </citation>
    <scope>NUCLEOTIDE SEQUENCE [LARGE SCALE GENOMIC DNA]</scope>
    <source>
        <strain evidence="3 4">Lake Benthic</strain>
    </source>
</reference>
<dbReference type="Proteomes" id="UP000007635">
    <property type="component" value="Chromosome I"/>
</dbReference>
<dbReference type="PANTHER" id="PTHR37349">
    <property type="entry name" value="TESTIS-EXPRESSED PROTEIN 12"/>
    <property type="match status" value="1"/>
</dbReference>
<protein>
    <submittedName>
        <fullName evidence="3">Uncharacterized protein</fullName>
    </submittedName>
</protein>
<reference evidence="3" key="3">
    <citation type="submission" date="2025-09" db="UniProtKB">
        <authorList>
            <consortium name="Ensembl"/>
        </authorList>
    </citation>
    <scope>IDENTIFICATION</scope>
</reference>
<dbReference type="AlphaFoldDB" id="A0AAQ4S1Z0"/>
<name>A0AAQ4S1Z0_GASAC</name>
<dbReference type="Pfam" id="PF15219">
    <property type="entry name" value="TEX12"/>
    <property type="match status" value="1"/>
</dbReference>